<gene>
    <name evidence="6" type="ORF">H8Z77_05490</name>
</gene>
<dbReference type="InterPro" id="IPR001789">
    <property type="entry name" value="Sig_transdc_resp-reg_receiver"/>
</dbReference>
<evidence type="ECO:0000256" key="3">
    <source>
        <dbReference type="ARBA" id="ARBA00024867"/>
    </source>
</evidence>
<evidence type="ECO:0000256" key="2">
    <source>
        <dbReference type="ARBA" id="ARBA00022553"/>
    </source>
</evidence>
<evidence type="ECO:0000256" key="1">
    <source>
        <dbReference type="ARBA" id="ARBA00018672"/>
    </source>
</evidence>
<evidence type="ECO:0000313" key="7">
    <source>
        <dbReference type="Proteomes" id="UP000649151"/>
    </source>
</evidence>
<keyword evidence="7" id="KW-1185">Reference proteome</keyword>
<reference evidence="6 7" key="1">
    <citation type="submission" date="2020-08" db="EMBL/GenBank/DDBJ databases">
        <title>Genome public.</title>
        <authorList>
            <person name="Liu C."/>
            <person name="Sun Q."/>
        </authorList>
    </citation>
    <scope>NUCLEOTIDE SEQUENCE [LARGE SCALE GENOMIC DNA]</scope>
    <source>
        <strain evidence="6 7">NSJ-27</strain>
    </source>
</reference>
<name>A0ABR7IQP8_9CLOT</name>
<evidence type="ECO:0000313" key="6">
    <source>
        <dbReference type="EMBL" id="MBC5787479.1"/>
    </source>
</evidence>
<dbReference type="Gene3D" id="3.40.50.2300">
    <property type="match status" value="1"/>
</dbReference>
<dbReference type="InterPro" id="IPR011006">
    <property type="entry name" value="CheY-like_superfamily"/>
</dbReference>
<feature type="modified residue" description="4-aspartylphosphate" evidence="4">
    <location>
        <position position="52"/>
    </location>
</feature>
<dbReference type="PANTHER" id="PTHR44591">
    <property type="entry name" value="STRESS RESPONSE REGULATOR PROTEIN 1"/>
    <property type="match status" value="1"/>
</dbReference>
<proteinExistence type="predicted"/>
<comment type="function">
    <text evidence="3">May play the central regulatory role in sporulation. It may be an element of the effector pathway responsible for the activation of sporulation genes in response to nutritional stress. Spo0A may act in concert with spo0H (a sigma factor) to control the expression of some genes that are critical to the sporulation process.</text>
</comment>
<dbReference type="SUPFAM" id="SSF52172">
    <property type="entry name" value="CheY-like"/>
    <property type="match status" value="1"/>
</dbReference>
<dbReference type="RefSeq" id="WP_186996411.1">
    <property type="nucleotide sequence ID" value="NZ_JACOQK010000001.1"/>
</dbReference>
<accession>A0ABR7IQP8</accession>
<evidence type="ECO:0000256" key="4">
    <source>
        <dbReference type="PROSITE-ProRule" id="PRU00169"/>
    </source>
</evidence>
<feature type="domain" description="Response regulatory" evidence="5">
    <location>
        <begin position="3"/>
        <end position="127"/>
    </location>
</feature>
<dbReference type="Proteomes" id="UP000649151">
    <property type="component" value="Unassembled WGS sequence"/>
</dbReference>
<dbReference type="EMBL" id="JACOQK010000001">
    <property type="protein sequence ID" value="MBC5787479.1"/>
    <property type="molecule type" value="Genomic_DNA"/>
</dbReference>
<dbReference type="Pfam" id="PF00072">
    <property type="entry name" value="Response_reg"/>
    <property type="match status" value="1"/>
</dbReference>
<dbReference type="PANTHER" id="PTHR44591:SF3">
    <property type="entry name" value="RESPONSE REGULATORY DOMAIN-CONTAINING PROTEIN"/>
    <property type="match status" value="1"/>
</dbReference>
<dbReference type="PROSITE" id="PS50110">
    <property type="entry name" value="RESPONSE_REGULATORY"/>
    <property type="match status" value="1"/>
</dbReference>
<sequence length="127" mass="14557">MKTILLVDDDSFIRQLLAKFFQKNGFSVAETDSLQSAKQFLEIDQAELVGSDLNMPDGNGFELYNYVHQNYLDIGFMLLTNDLRLFVCNKANEYSIPIEAKNSNVLIEKITKQLNTGSPYEKQRRNP</sequence>
<comment type="caution">
    <text evidence="6">The sequence shown here is derived from an EMBL/GenBank/DDBJ whole genome shotgun (WGS) entry which is preliminary data.</text>
</comment>
<organism evidence="6 7">
    <name type="scientific">Clostridium facile</name>
    <dbReference type="NCBI Taxonomy" id="2763035"/>
    <lineage>
        <taxon>Bacteria</taxon>
        <taxon>Bacillati</taxon>
        <taxon>Bacillota</taxon>
        <taxon>Clostridia</taxon>
        <taxon>Eubacteriales</taxon>
        <taxon>Clostridiaceae</taxon>
        <taxon>Clostridium</taxon>
    </lineage>
</organism>
<protein>
    <recommendedName>
        <fullName evidence="1">Stage 0 sporulation protein A homolog</fullName>
    </recommendedName>
</protein>
<keyword evidence="2 4" id="KW-0597">Phosphoprotein</keyword>
<evidence type="ECO:0000259" key="5">
    <source>
        <dbReference type="PROSITE" id="PS50110"/>
    </source>
</evidence>
<dbReference type="CDD" id="cd00156">
    <property type="entry name" value="REC"/>
    <property type="match status" value="1"/>
</dbReference>
<dbReference type="InterPro" id="IPR050595">
    <property type="entry name" value="Bact_response_regulator"/>
</dbReference>